<keyword evidence="2" id="KW-1185">Reference proteome</keyword>
<dbReference type="EMBL" id="JABSTQ010011471">
    <property type="protein sequence ID" value="KAG0410947.1"/>
    <property type="molecule type" value="Genomic_DNA"/>
</dbReference>
<dbReference type="Proteomes" id="UP000805193">
    <property type="component" value="Unassembled WGS sequence"/>
</dbReference>
<proteinExistence type="predicted"/>
<gene>
    <name evidence="1" type="ORF">HPB47_011922</name>
</gene>
<comment type="caution">
    <text evidence="1">The sequence shown here is derived from an EMBL/GenBank/DDBJ whole genome shotgun (WGS) entry which is preliminary data.</text>
</comment>
<name>A0AC60NV04_IXOPE</name>
<evidence type="ECO:0000313" key="2">
    <source>
        <dbReference type="Proteomes" id="UP000805193"/>
    </source>
</evidence>
<reference evidence="1 2" key="1">
    <citation type="journal article" date="2020" name="Cell">
        <title>Large-Scale Comparative Analyses of Tick Genomes Elucidate Their Genetic Diversity and Vector Capacities.</title>
        <authorList>
            <consortium name="Tick Genome and Microbiome Consortium (TIGMIC)"/>
            <person name="Jia N."/>
            <person name="Wang J."/>
            <person name="Shi W."/>
            <person name="Du L."/>
            <person name="Sun Y."/>
            <person name="Zhan W."/>
            <person name="Jiang J.F."/>
            <person name="Wang Q."/>
            <person name="Zhang B."/>
            <person name="Ji P."/>
            <person name="Bell-Sakyi L."/>
            <person name="Cui X.M."/>
            <person name="Yuan T.T."/>
            <person name="Jiang B.G."/>
            <person name="Yang W.F."/>
            <person name="Lam T.T."/>
            <person name="Chang Q.C."/>
            <person name="Ding S.J."/>
            <person name="Wang X.J."/>
            <person name="Zhu J.G."/>
            <person name="Ruan X.D."/>
            <person name="Zhao L."/>
            <person name="Wei J.T."/>
            <person name="Ye R.Z."/>
            <person name="Que T.C."/>
            <person name="Du C.H."/>
            <person name="Zhou Y.H."/>
            <person name="Cheng J.X."/>
            <person name="Dai P.F."/>
            <person name="Guo W.B."/>
            <person name="Han X.H."/>
            <person name="Huang E.J."/>
            <person name="Li L.F."/>
            <person name="Wei W."/>
            <person name="Gao Y.C."/>
            <person name="Liu J.Z."/>
            <person name="Shao H.Z."/>
            <person name="Wang X."/>
            <person name="Wang C.C."/>
            <person name="Yang T.C."/>
            <person name="Huo Q.B."/>
            <person name="Li W."/>
            <person name="Chen H.Y."/>
            <person name="Chen S.E."/>
            <person name="Zhou L.G."/>
            <person name="Ni X.B."/>
            <person name="Tian J.H."/>
            <person name="Sheng Y."/>
            <person name="Liu T."/>
            <person name="Pan Y.S."/>
            <person name="Xia L.Y."/>
            <person name="Li J."/>
            <person name="Zhao F."/>
            <person name="Cao W.C."/>
        </authorList>
    </citation>
    <scope>NUCLEOTIDE SEQUENCE [LARGE SCALE GENOMIC DNA]</scope>
    <source>
        <strain evidence="1">Iper-2018</strain>
    </source>
</reference>
<evidence type="ECO:0000313" key="1">
    <source>
        <dbReference type="EMBL" id="KAG0410947.1"/>
    </source>
</evidence>
<accession>A0AC60NV04</accession>
<protein>
    <submittedName>
        <fullName evidence="1">Uncharacterized protein</fullName>
    </submittedName>
</protein>
<sequence>MESAKTQQQGHQQTAATSTTGTSTVADRAAKYKRKNARHVRQIAMESRMPDLPTDDYRVVVRPRGGFNVVDYKTDRIYCCLRSAARIGREAAEEDSICLNIKQNVVVLSTPSEDRALKYGSISKLRIGKREYEASAYRAAPENTSKGLVRGISKDENPADIVRSLVTQRNPSVLHANRMGNTDYVIVLFDGFYVSTYVYYGAMHVRCTLYKKQIDVCHECGRPGHRAELYPNPNDRICRGPRVRLQQPASGTSVRTEASPMRQRLPHGRPQVHGQIQDPIPGQAAPMGTKNTRRSRRGRSLWQRLQRQLQQQQQRRILLRLGRPPPGQRQEKALGEPRSERRRRKVPLEISRTLWCALSDRLPDLEVKKQVHDARRSRPGAADHVNQGDNNRYGSSRNWQQQQHQLHCNRNGQQVNWAAVAASPGGGGVAGRVRRVGSPSVTAGAPVPVA</sequence>
<organism evidence="1 2">
    <name type="scientific">Ixodes persulcatus</name>
    <name type="common">Taiga tick</name>
    <dbReference type="NCBI Taxonomy" id="34615"/>
    <lineage>
        <taxon>Eukaryota</taxon>
        <taxon>Metazoa</taxon>
        <taxon>Ecdysozoa</taxon>
        <taxon>Arthropoda</taxon>
        <taxon>Chelicerata</taxon>
        <taxon>Arachnida</taxon>
        <taxon>Acari</taxon>
        <taxon>Parasitiformes</taxon>
        <taxon>Ixodida</taxon>
        <taxon>Ixodoidea</taxon>
        <taxon>Ixodidae</taxon>
        <taxon>Ixodinae</taxon>
        <taxon>Ixodes</taxon>
    </lineage>
</organism>